<protein>
    <submittedName>
        <fullName evidence="2">Uncharacterized protein</fullName>
    </submittedName>
</protein>
<sequence length="65" mass="7505">MMARQFEEEGEKRKKKKSRGIALGWGRQHVRSEKERNSSHDRGKSKFKPAVTVFSDLSGVNFEPL</sequence>
<proteinExistence type="predicted"/>
<keyword evidence="3" id="KW-1185">Reference proteome</keyword>
<evidence type="ECO:0000256" key="1">
    <source>
        <dbReference type="SAM" id="MobiDB-lite"/>
    </source>
</evidence>
<organism evidence="2 3">
    <name type="scientific">Liparis tanakae</name>
    <name type="common">Tanaka's snailfish</name>
    <dbReference type="NCBI Taxonomy" id="230148"/>
    <lineage>
        <taxon>Eukaryota</taxon>
        <taxon>Metazoa</taxon>
        <taxon>Chordata</taxon>
        <taxon>Craniata</taxon>
        <taxon>Vertebrata</taxon>
        <taxon>Euteleostomi</taxon>
        <taxon>Actinopterygii</taxon>
        <taxon>Neopterygii</taxon>
        <taxon>Teleostei</taxon>
        <taxon>Neoteleostei</taxon>
        <taxon>Acanthomorphata</taxon>
        <taxon>Eupercaria</taxon>
        <taxon>Perciformes</taxon>
        <taxon>Cottioidei</taxon>
        <taxon>Cottales</taxon>
        <taxon>Liparidae</taxon>
        <taxon>Liparis</taxon>
    </lineage>
</organism>
<feature type="compositionally biased region" description="Basic and acidic residues" evidence="1">
    <location>
        <begin position="30"/>
        <end position="44"/>
    </location>
</feature>
<gene>
    <name evidence="2" type="ORF">EYF80_027283</name>
</gene>
<feature type="compositionally biased region" description="Basic and acidic residues" evidence="1">
    <location>
        <begin position="1"/>
        <end position="12"/>
    </location>
</feature>
<reference evidence="2 3" key="1">
    <citation type="submission" date="2019-03" db="EMBL/GenBank/DDBJ databases">
        <title>First draft genome of Liparis tanakae, snailfish: a comprehensive survey of snailfish specific genes.</title>
        <authorList>
            <person name="Kim W."/>
            <person name="Song I."/>
            <person name="Jeong J.-H."/>
            <person name="Kim D."/>
            <person name="Kim S."/>
            <person name="Ryu S."/>
            <person name="Song J.Y."/>
            <person name="Lee S.K."/>
        </authorList>
    </citation>
    <scope>NUCLEOTIDE SEQUENCE [LARGE SCALE GENOMIC DNA]</scope>
    <source>
        <tissue evidence="2">Muscle</tissue>
    </source>
</reference>
<evidence type="ECO:0000313" key="3">
    <source>
        <dbReference type="Proteomes" id="UP000314294"/>
    </source>
</evidence>
<dbReference type="Proteomes" id="UP000314294">
    <property type="component" value="Unassembled WGS sequence"/>
</dbReference>
<accession>A0A4Z2HAD7</accession>
<dbReference type="AlphaFoldDB" id="A0A4Z2HAD7"/>
<comment type="caution">
    <text evidence="2">The sequence shown here is derived from an EMBL/GenBank/DDBJ whole genome shotgun (WGS) entry which is preliminary data.</text>
</comment>
<dbReference type="EMBL" id="SRLO01000292">
    <property type="protein sequence ID" value="TNN62480.1"/>
    <property type="molecule type" value="Genomic_DNA"/>
</dbReference>
<evidence type="ECO:0000313" key="2">
    <source>
        <dbReference type="EMBL" id="TNN62480.1"/>
    </source>
</evidence>
<name>A0A4Z2HAD7_9TELE</name>
<feature type="region of interest" description="Disordered" evidence="1">
    <location>
        <begin position="1"/>
        <end position="49"/>
    </location>
</feature>